<evidence type="ECO:0000256" key="4">
    <source>
        <dbReference type="ARBA" id="ARBA00022989"/>
    </source>
</evidence>
<dbReference type="Gene3D" id="1.20.1250.20">
    <property type="entry name" value="MFS general substrate transporter like domains"/>
    <property type="match status" value="2"/>
</dbReference>
<reference evidence="8" key="1">
    <citation type="submission" date="2020-04" db="EMBL/GenBank/DDBJ databases">
        <title>Draft genome resource of the tomato pathogen Pseudocercospora fuligena.</title>
        <authorList>
            <person name="Zaccaron A."/>
        </authorList>
    </citation>
    <scope>NUCLEOTIDE SEQUENCE</scope>
    <source>
        <strain evidence="8">PF001</strain>
    </source>
</reference>
<gene>
    <name evidence="8" type="ORF">HII31_01250</name>
</gene>
<proteinExistence type="inferred from homology"/>
<feature type="transmembrane region" description="Helical" evidence="7">
    <location>
        <begin position="314"/>
        <end position="336"/>
    </location>
</feature>
<evidence type="ECO:0000256" key="3">
    <source>
        <dbReference type="ARBA" id="ARBA00022692"/>
    </source>
</evidence>
<protein>
    <submittedName>
        <fullName evidence="8">MFS transporter PfmaC</fullName>
    </submittedName>
</protein>
<accession>A0A8H6VMN8</accession>
<feature type="transmembrane region" description="Helical" evidence="7">
    <location>
        <begin position="342"/>
        <end position="361"/>
    </location>
</feature>
<feature type="transmembrane region" description="Helical" evidence="7">
    <location>
        <begin position="373"/>
        <end position="395"/>
    </location>
</feature>
<comment type="caution">
    <text evidence="8">The sequence shown here is derived from an EMBL/GenBank/DDBJ whole genome shotgun (WGS) entry which is preliminary data.</text>
</comment>
<dbReference type="PANTHER" id="PTHR43791:SF43">
    <property type="entry name" value="MAJOR FACILITATOR SUPERFAMILY (MFS) PROFILE DOMAIN-CONTAINING PROTEIN"/>
    <property type="match status" value="1"/>
</dbReference>
<dbReference type="GO" id="GO:0016020">
    <property type="term" value="C:membrane"/>
    <property type="evidence" value="ECO:0007669"/>
    <property type="project" value="UniProtKB-SubCell"/>
</dbReference>
<feature type="transmembrane region" description="Helical" evidence="7">
    <location>
        <begin position="251"/>
        <end position="275"/>
    </location>
</feature>
<keyword evidence="5 7" id="KW-0472">Membrane</keyword>
<dbReference type="InterPro" id="IPR011701">
    <property type="entry name" value="MFS"/>
</dbReference>
<keyword evidence="2" id="KW-0813">Transport</keyword>
<feature type="transmembrane region" description="Helical" evidence="7">
    <location>
        <begin position="180"/>
        <end position="202"/>
    </location>
</feature>
<dbReference type="GO" id="GO:0022857">
    <property type="term" value="F:transmembrane transporter activity"/>
    <property type="evidence" value="ECO:0007669"/>
    <property type="project" value="InterPro"/>
</dbReference>
<dbReference type="EMBL" id="JABCIY010000015">
    <property type="protein sequence ID" value="KAF7197440.1"/>
    <property type="molecule type" value="Genomic_DNA"/>
</dbReference>
<evidence type="ECO:0000313" key="8">
    <source>
        <dbReference type="EMBL" id="KAF7197440.1"/>
    </source>
</evidence>
<dbReference type="SUPFAM" id="SSF103473">
    <property type="entry name" value="MFS general substrate transporter"/>
    <property type="match status" value="1"/>
</dbReference>
<evidence type="ECO:0000256" key="5">
    <source>
        <dbReference type="ARBA" id="ARBA00023136"/>
    </source>
</evidence>
<keyword evidence="9" id="KW-1185">Reference proteome</keyword>
<feature type="transmembrane region" description="Helical" evidence="7">
    <location>
        <begin position="407"/>
        <end position="427"/>
    </location>
</feature>
<evidence type="ECO:0000256" key="2">
    <source>
        <dbReference type="ARBA" id="ARBA00022448"/>
    </source>
</evidence>
<dbReference type="AlphaFoldDB" id="A0A8H6VMN8"/>
<evidence type="ECO:0000256" key="6">
    <source>
        <dbReference type="ARBA" id="ARBA00037968"/>
    </source>
</evidence>
<keyword evidence="4 7" id="KW-1133">Transmembrane helix</keyword>
<feature type="transmembrane region" description="Helical" evidence="7">
    <location>
        <begin position="109"/>
        <end position="134"/>
    </location>
</feature>
<evidence type="ECO:0000256" key="1">
    <source>
        <dbReference type="ARBA" id="ARBA00004141"/>
    </source>
</evidence>
<keyword evidence="3 7" id="KW-0812">Transmembrane</keyword>
<comment type="subcellular location">
    <subcellularLocation>
        <location evidence="1">Membrane</location>
        <topology evidence="1">Multi-pass membrane protein</topology>
    </subcellularLocation>
</comment>
<dbReference type="Pfam" id="PF07690">
    <property type="entry name" value="MFS_1"/>
    <property type="match status" value="1"/>
</dbReference>
<dbReference type="InterPro" id="IPR036259">
    <property type="entry name" value="MFS_trans_sf"/>
</dbReference>
<comment type="similarity">
    <text evidence="6">Belongs to the major facilitator superfamily. Allantoate permease family.</text>
</comment>
<dbReference type="OrthoDB" id="3639251at2759"/>
<dbReference type="FunFam" id="1.20.1250.20:FF:000065">
    <property type="entry name" value="Putative MFS pantothenate transporter"/>
    <property type="match status" value="1"/>
</dbReference>
<sequence>MIPKAIKNFRSFIWDSDTHLKSKSERLLLRKLDFSILTIGCLGFFLKYLDQGNLSNAYVSGMQESLSMFGNEYTYAVTCYTVAYALMQFPSNIIIQYIRPSCWLAAMEIAWGSFTFLVGFFESSFFPVLLFVLGSWYTKTELAKRIAIFHMTAPIGSAFGGYLQAAVYESLDGHHGLEGWRWLYIVCGCMTVPVGFATWWVLPDTPYTTRAWFLNETEKQLAIERVKEAGKAAPEKLTFATFKRVLTRWRWYAFVLGYVLYGSACQASSYFGIWLKAEGYSVVDRNVIPTGTNLISGFCVVLWGFLSDYTGSRFAFVFGPLAYGLVINGILAFWPASRDAKLFAFLTCGVQLMTAVFYTWANEICAGDNEERAIVISSMNGFQYAFAAWLPIVIFPQTMAPRFRYGFPATFGFVIASLVAILAIRTLHLMEIRGTKRLLQPILGTDDAESEGGERVVQLKNDVQISKAHEVQ</sequence>
<organism evidence="8 9">
    <name type="scientific">Pseudocercospora fuligena</name>
    <dbReference type="NCBI Taxonomy" id="685502"/>
    <lineage>
        <taxon>Eukaryota</taxon>
        <taxon>Fungi</taxon>
        <taxon>Dikarya</taxon>
        <taxon>Ascomycota</taxon>
        <taxon>Pezizomycotina</taxon>
        <taxon>Dothideomycetes</taxon>
        <taxon>Dothideomycetidae</taxon>
        <taxon>Mycosphaerellales</taxon>
        <taxon>Mycosphaerellaceae</taxon>
        <taxon>Pseudocercospora</taxon>
    </lineage>
</organism>
<evidence type="ECO:0000256" key="7">
    <source>
        <dbReference type="SAM" id="Phobius"/>
    </source>
</evidence>
<feature type="transmembrane region" description="Helical" evidence="7">
    <location>
        <begin position="146"/>
        <end position="168"/>
    </location>
</feature>
<name>A0A8H6VMN8_9PEZI</name>
<dbReference type="PANTHER" id="PTHR43791">
    <property type="entry name" value="PERMEASE-RELATED"/>
    <property type="match status" value="1"/>
</dbReference>
<feature type="transmembrane region" description="Helical" evidence="7">
    <location>
        <begin position="287"/>
        <end position="307"/>
    </location>
</feature>
<dbReference type="Proteomes" id="UP000660729">
    <property type="component" value="Unassembled WGS sequence"/>
</dbReference>
<evidence type="ECO:0000313" key="9">
    <source>
        <dbReference type="Proteomes" id="UP000660729"/>
    </source>
</evidence>